<comment type="caution">
    <text evidence="2">The sequence shown here is derived from an EMBL/GenBank/DDBJ whole genome shotgun (WGS) entry which is preliminary data.</text>
</comment>
<sequence>MTGTVPVWDVFLSYASEDEGRAWQVYHALMQRRTADGVTPAVFFGPAGSGEAGRHWAFTLNQAIEESRHVVALFSDSYYASKLCVMESEWALFGPDREWVDTTRLVPVVLDRGAVPTMPSAFRTIQALDGGAPDWMERLVRRLGLVDAADDARWLRFPEAVADVLVNHTLPATDVEIVDRGGRRLETSDVVVTIAAGPDEPTPVGAVTGRSSGGVARFPGLSFGRPGKVTLTAYAPGCVPGQVGPFLVRSGASEPPSVARTSGRTSIAATGRPVFLAGGRHLAVIGDGAIRTFDDTGAERARRSLGSAPARWARGAGLTAFVDHFRHLLVADQRGELRLVELPLDGDAPRLTLAGALAVTGDHVDVGLYTGDVWTVEEGRDVAAHTRYAGGVQAINRRDEHLLVATVDGRIRRASTDAAPLPVEPVVLAIHRHGDVTLVVGERAVHWVSPRVDKVQRHRLWTGRAVDTHQAGDHSVVLEENGHGLVFDRRLAIRAEFSTRPGARLVDADDAADVFVFAYPDDTFALMVRGVVAFTTDSGTIAVSPDGTRVALAGPEHTSVLARSELR</sequence>
<dbReference type="EMBL" id="BAAAGX010000035">
    <property type="protein sequence ID" value="GAA0276886.1"/>
    <property type="molecule type" value="Genomic_DNA"/>
</dbReference>
<evidence type="ECO:0000313" key="3">
    <source>
        <dbReference type="Proteomes" id="UP001500967"/>
    </source>
</evidence>
<dbReference type="PROSITE" id="PS50104">
    <property type="entry name" value="TIR"/>
    <property type="match status" value="1"/>
</dbReference>
<dbReference type="SUPFAM" id="SSF52200">
    <property type="entry name" value="Toll/Interleukin receptor TIR domain"/>
    <property type="match status" value="1"/>
</dbReference>
<accession>A0ABN0V626</accession>
<evidence type="ECO:0000313" key="2">
    <source>
        <dbReference type="EMBL" id="GAA0276886.1"/>
    </source>
</evidence>
<dbReference type="Proteomes" id="UP001500967">
    <property type="component" value="Unassembled WGS sequence"/>
</dbReference>
<name>A0ABN0V626_9ACTN</name>
<proteinExistence type="predicted"/>
<dbReference type="InterPro" id="IPR035897">
    <property type="entry name" value="Toll_tir_struct_dom_sf"/>
</dbReference>
<keyword evidence="3" id="KW-1185">Reference proteome</keyword>
<feature type="domain" description="TIR" evidence="1">
    <location>
        <begin position="6"/>
        <end position="147"/>
    </location>
</feature>
<evidence type="ECO:0000259" key="1">
    <source>
        <dbReference type="PROSITE" id="PS50104"/>
    </source>
</evidence>
<dbReference type="RefSeq" id="WP_344653782.1">
    <property type="nucleotide sequence ID" value="NZ_BAAAGX010000035.1"/>
</dbReference>
<dbReference type="InterPro" id="IPR000157">
    <property type="entry name" value="TIR_dom"/>
</dbReference>
<dbReference type="SUPFAM" id="SSF50998">
    <property type="entry name" value="Quinoprotein alcohol dehydrogenase-like"/>
    <property type="match status" value="1"/>
</dbReference>
<organism evidence="2 3">
    <name type="scientific">Cryptosporangium japonicum</name>
    <dbReference type="NCBI Taxonomy" id="80872"/>
    <lineage>
        <taxon>Bacteria</taxon>
        <taxon>Bacillati</taxon>
        <taxon>Actinomycetota</taxon>
        <taxon>Actinomycetes</taxon>
        <taxon>Cryptosporangiales</taxon>
        <taxon>Cryptosporangiaceae</taxon>
        <taxon>Cryptosporangium</taxon>
    </lineage>
</organism>
<protein>
    <recommendedName>
        <fullName evidence="1">TIR domain-containing protein</fullName>
    </recommendedName>
</protein>
<dbReference type="Gene3D" id="3.40.50.10140">
    <property type="entry name" value="Toll/interleukin-1 receptor homology (TIR) domain"/>
    <property type="match status" value="1"/>
</dbReference>
<dbReference type="Pfam" id="PF13676">
    <property type="entry name" value="TIR_2"/>
    <property type="match status" value="1"/>
</dbReference>
<dbReference type="InterPro" id="IPR011047">
    <property type="entry name" value="Quinoprotein_ADH-like_sf"/>
</dbReference>
<gene>
    <name evidence="2" type="ORF">GCM10009539_75840</name>
</gene>
<reference evidence="2 3" key="1">
    <citation type="journal article" date="2019" name="Int. J. Syst. Evol. Microbiol.">
        <title>The Global Catalogue of Microorganisms (GCM) 10K type strain sequencing project: providing services to taxonomists for standard genome sequencing and annotation.</title>
        <authorList>
            <consortium name="The Broad Institute Genomics Platform"/>
            <consortium name="The Broad Institute Genome Sequencing Center for Infectious Disease"/>
            <person name="Wu L."/>
            <person name="Ma J."/>
        </authorList>
    </citation>
    <scope>NUCLEOTIDE SEQUENCE [LARGE SCALE GENOMIC DNA]</scope>
    <source>
        <strain evidence="2 3">JCM 10425</strain>
    </source>
</reference>